<dbReference type="Proteomes" id="UP000503462">
    <property type="component" value="Chromosome 4"/>
</dbReference>
<dbReference type="PANTHER" id="PTHR23416">
    <property type="entry name" value="SIALIC ACID SYNTHASE-RELATED"/>
    <property type="match status" value="1"/>
</dbReference>
<dbReference type="GO" id="GO:0016407">
    <property type="term" value="F:acetyltransferase activity"/>
    <property type="evidence" value="ECO:0007669"/>
    <property type="project" value="InterPro"/>
</dbReference>
<dbReference type="CDD" id="cd03357">
    <property type="entry name" value="LbH_MAT_GAT"/>
    <property type="match status" value="1"/>
</dbReference>
<dbReference type="EMBL" id="CP051142">
    <property type="protein sequence ID" value="QIX00819.1"/>
    <property type="molecule type" value="Genomic_DNA"/>
</dbReference>
<dbReference type="InterPro" id="IPR051159">
    <property type="entry name" value="Hexapeptide_acetyltransf"/>
</dbReference>
<dbReference type="Gene3D" id="2.160.10.10">
    <property type="entry name" value="Hexapeptide repeat proteins"/>
    <property type="match status" value="1"/>
</dbReference>
<dbReference type="Pfam" id="PF00132">
    <property type="entry name" value="Hexapep"/>
    <property type="match status" value="1"/>
</dbReference>
<evidence type="ECO:0000256" key="1">
    <source>
        <dbReference type="ARBA" id="ARBA00007274"/>
    </source>
</evidence>
<gene>
    <name evidence="4" type="ORF">AMS68_006336</name>
</gene>
<dbReference type="InterPro" id="IPR011004">
    <property type="entry name" value="Trimer_LpxA-like_sf"/>
</dbReference>
<keyword evidence="5" id="KW-1185">Reference proteome</keyword>
<feature type="domain" description="Maltose/galactoside acetyltransferase" evidence="3">
    <location>
        <begin position="7"/>
        <end position="61"/>
    </location>
</feature>
<evidence type="ECO:0000313" key="5">
    <source>
        <dbReference type="Proteomes" id="UP000503462"/>
    </source>
</evidence>
<comment type="similarity">
    <text evidence="1">Belongs to the transferase hexapeptide repeat family.</text>
</comment>
<dbReference type="OrthoDB" id="25818at2759"/>
<dbReference type="InterPro" id="IPR001451">
    <property type="entry name" value="Hexapep"/>
</dbReference>
<protein>
    <recommendedName>
        <fullName evidence="3">Maltose/galactoside acetyltransferase domain-containing protein</fullName>
    </recommendedName>
</protein>
<evidence type="ECO:0000256" key="2">
    <source>
        <dbReference type="ARBA" id="ARBA00022679"/>
    </source>
</evidence>
<dbReference type="SMART" id="SM01266">
    <property type="entry name" value="Mac"/>
    <property type="match status" value="1"/>
</dbReference>
<dbReference type="AlphaFoldDB" id="A0A6H0Y1S7"/>
<dbReference type="PANTHER" id="PTHR23416:SF54">
    <property type="entry name" value="ACETYLTRANSFERASE, CYSE_LACA_LPXA_NODL FAMILY (AFU_ORTHOLOGUE AFUA_2G08430)-RELATED"/>
    <property type="match status" value="1"/>
</dbReference>
<dbReference type="InterPro" id="IPR024688">
    <property type="entry name" value="Mac_dom"/>
</dbReference>
<keyword evidence="2" id="KW-0808">Transferase</keyword>
<dbReference type="SUPFAM" id="SSF51161">
    <property type="entry name" value="Trimeric LpxA-like enzymes"/>
    <property type="match status" value="1"/>
</dbReference>
<dbReference type="Pfam" id="PF12464">
    <property type="entry name" value="Mac"/>
    <property type="match status" value="1"/>
</dbReference>
<proteinExistence type="inferred from homology"/>
<dbReference type="GO" id="GO:0008374">
    <property type="term" value="F:O-acyltransferase activity"/>
    <property type="evidence" value="ECO:0007669"/>
    <property type="project" value="TreeGrafter"/>
</dbReference>
<evidence type="ECO:0000313" key="4">
    <source>
        <dbReference type="EMBL" id="QIX00819.1"/>
    </source>
</evidence>
<evidence type="ECO:0000259" key="3">
    <source>
        <dbReference type="SMART" id="SM01266"/>
    </source>
</evidence>
<accession>A0A6H0Y1S7</accession>
<name>A0A6H0Y1S7_9PEZI</name>
<organism evidence="4 5">
    <name type="scientific">Peltaster fructicola</name>
    <dbReference type="NCBI Taxonomy" id="286661"/>
    <lineage>
        <taxon>Eukaryota</taxon>
        <taxon>Fungi</taxon>
        <taxon>Dikarya</taxon>
        <taxon>Ascomycota</taxon>
        <taxon>Pezizomycotina</taxon>
        <taxon>Dothideomycetes</taxon>
        <taxon>Dothideomycetes incertae sedis</taxon>
        <taxon>Peltaster</taxon>
    </lineage>
</organism>
<reference evidence="4 5" key="1">
    <citation type="journal article" date="2016" name="Sci. Rep.">
        <title>Peltaster fructicola genome reveals evolution from an invasive phytopathogen to an ectophytic parasite.</title>
        <authorList>
            <person name="Xu C."/>
            <person name="Chen H."/>
            <person name="Gleason M.L."/>
            <person name="Xu J.R."/>
            <person name="Liu H."/>
            <person name="Zhang R."/>
            <person name="Sun G."/>
        </authorList>
    </citation>
    <scope>NUCLEOTIDE SEQUENCE [LARGE SCALE GENOMIC DNA]</scope>
    <source>
        <strain evidence="4 5">LNHT1506</strain>
    </source>
</reference>
<sequence length="221" mass="24097">MAVSENKARALRGELYFAFTPQLTKERRRSALACHTYNQTSLTTRRKQVQMLRDILGDTTELPPEKADEEEDAAQFDDDPWVEAPVRIDYGTNTKIGKNVFINFNCTILDTCEVTIGARTLIASNVSIYSATHPLDPAVRNGTQGPELGGEIHIGEDCWIAGNVVILPGITIGDGAVDVAPYTVVAGNPAKKIKDVPRGTDAARKSGAIDALQRDIMRQTD</sequence>